<dbReference type="Gene3D" id="3.40.50.150">
    <property type="entry name" value="Vaccinia Virus protein VP39"/>
    <property type="match status" value="1"/>
</dbReference>
<feature type="domain" description="Methyltransferase" evidence="1">
    <location>
        <begin position="54"/>
        <end position="146"/>
    </location>
</feature>
<proteinExistence type="predicted"/>
<keyword evidence="2" id="KW-0808">Transferase</keyword>
<evidence type="ECO:0000259" key="1">
    <source>
        <dbReference type="Pfam" id="PF13649"/>
    </source>
</evidence>
<dbReference type="GO" id="GO:0032259">
    <property type="term" value="P:methylation"/>
    <property type="evidence" value="ECO:0007669"/>
    <property type="project" value="UniProtKB-KW"/>
</dbReference>
<evidence type="ECO:0000313" key="5">
    <source>
        <dbReference type="Proteomes" id="UP001155145"/>
    </source>
</evidence>
<dbReference type="Proteomes" id="UP001155145">
    <property type="component" value="Unassembled WGS sequence"/>
</dbReference>
<evidence type="ECO:0000313" key="2">
    <source>
        <dbReference type="EMBL" id="MCC3271451.1"/>
    </source>
</evidence>
<dbReference type="PANTHER" id="PTHR43591">
    <property type="entry name" value="METHYLTRANSFERASE"/>
    <property type="match status" value="1"/>
</dbReference>
<dbReference type="Proteomes" id="UP000829758">
    <property type="component" value="Chromosome"/>
</dbReference>
<dbReference type="InterPro" id="IPR029063">
    <property type="entry name" value="SAM-dependent_MTases_sf"/>
</dbReference>
<reference evidence="2" key="1">
    <citation type="submission" date="2021-10" db="EMBL/GenBank/DDBJ databases">
        <title>Novel species in genus Arthrobacter.</title>
        <authorList>
            <person name="Liu Y."/>
        </authorList>
    </citation>
    <scope>NUCLEOTIDE SEQUENCE</scope>
    <source>
        <strain evidence="2">Zg-Y462</strain>
        <strain evidence="4">zg-Y462</strain>
    </source>
</reference>
<dbReference type="RefSeq" id="WP_227901832.1">
    <property type="nucleotide sequence ID" value="NZ_CP094984.1"/>
</dbReference>
<protein>
    <submittedName>
        <fullName evidence="2">Class I SAM-dependent methyltransferase</fullName>
    </submittedName>
</protein>
<dbReference type="EMBL" id="JAJFZT010000001">
    <property type="protein sequence ID" value="MCC3271451.1"/>
    <property type="molecule type" value="Genomic_DNA"/>
</dbReference>
<dbReference type="AlphaFoldDB" id="A0A9X1S8I4"/>
<sequence length="278" mass="29498">MATFPDDAGADREIKDRLRAIWSMGDYAAVAAQTVEPLGPALVRAAGVSAGDRVLDIAAGTGNAAIAAAETGADVTASDLAPDLLNAGKRLALARSVRLTWSVADAEDLPYADASFDAVVSCVGVMYAPHHRLAAAELVRVCRPGGGLGIISWTPEGFIGSMFAAMKPYSPPPPPGTQSPPLWGNREHVESLLEGRVREFRAERSTLLIDRFSTPKDFLVFLKAHYGPVMAVYASLASAPERGSALDAELLALVKRYSTQAGGMTMDWEYLLVTARRA</sequence>
<dbReference type="PANTHER" id="PTHR43591:SF24">
    <property type="entry name" value="2-METHOXY-6-POLYPRENYL-1,4-BENZOQUINOL METHYLASE, MITOCHONDRIAL"/>
    <property type="match status" value="1"/>
</dbReference>
<dbReference type="Pfam" id="PF13649">
    <property type="entry name" value="Methyltransf_25"/>
    <property type="match status" value="1"/>
</dbReference>
<evidence type="ECO:0000313" key="4">
    <source>
        <dbReference type="Proteomes" id="UP000829758"/>
    </source>
</evidence>
<dbReference type="EMBL" id="CP094984">
    <property type="protein sequence ID" value="UON90775.1"/>
    <property type="molecule type" value="Genomic_DNA"/>
</dbReference>
<accession>A0A9X1S8I4</accession>
<keyword evidence="4" id="KW-1185">Reference proteome</keyword>
<dbReference type="GO" id="GO:0008168">
    <property type="term" value="F:methyltransferase activity"/>
    <property type="evidence" value="ECO:0007669"/>
    <property type="project" value="UniProtKB-KW"/>
</dbReference>
<organism evidence="2 5">
    <name type="scientific">Arthrobacter zhangbolii</name>
    <dbReference type="NCBI Taxonomy" id="2886936"/>
    <lineage>
        <taxon>Bacteria</taxon>
        <taxon>Bacillati</taxon>
        <taxon>Actinomycetota</taxon>
        <taxon>Actinomycetes</taxon>
        <taxon>Micrococcales</taxon>
        <taxon>Micrococcaceae</taxon>
        <taxon>Arthrobacter</taxon>
    </lineage>
</organism>
<gene>
    <name evidence="2" type="ORF">LJ755_01730</name>
    <name evidence="3" type="ORF">MUK71_08950</name>
</gene>
<dbReference type="InterPro" id="IPR041698">
    <property type="entry name" value="Methyltransf_25"/>
</dbReference>
<dbReference type="CDD" id="cd02440">
    <property type="entry name" value="AdoMet_MTases"/>
    <property type="match status" value="1"/>
</dbReference>
<keyword evidence="2" id="KW-0489">Methyltransferase</keyword>
<dbReference type="SUPFAM" id="SSF53335">
    <property type="entry name" value="S-adenosyl-L-methionine-dependent methyltransferases"/>
    <property type="match status" value="1"/>
</dbReference>
<evidence type="ECO:0000313" key="3">
    <source>
        <dbReference type="EMBL" id="UON90775.1"/>
    </source>
</evidence>
<name>A0A9X1S8I4_9MICC</name>